<accession>A0A1E5IUH5</accession>
<comment type="caution">
    <text evidence="2">The sequence shown here is derived from an EMBL/GenBank/DDBJ whole genome shotgun (WGS) entry which is preliminary data.</text>
</comment>
<gene>
    <name evidence="2" type="ORF">BEL05_00720</name>
</gene>
<name>A0A1E5IUH5_SHECO</name>
<feature type="compositionally biased region" description="Basic and acidic residues" evidence="1">
    <location>
        <begin position="526"/>
        <end position="544"/>
    </location>
</feature>
<dbReference type="OrthoDB" id="6245578at2"/>
<reference evidence="2 3" key="1">
    <citation type="submission" date="2016-07" db="EMBL/GenBank/DDBJ databases">
        <title>Whole-genome of two Shewanella species isolated from a digestive organ of sea cucumber Apostichopus japonicus Selenka 1867.</title>
        <authorList>
            <person name="Hong H.-H."/>
            <person name="Choi H."/>
            <person name="Cheon S."/>
            <person name="Oh J.-S."/>
            <person name="Lee H.-G."/>
            <person name="Park C."/>
        </authorList>
    </citation>
    <scope>NUCLEOTIDE SEQUENCE [LARGE SCALE GENOMIC DNA]</scope>
    <source>
        <strain evidence="2 3">CSB03KR</strain>
    </source>
</reference>
<sequence>MEDNRSQLQKDNDAKRHEDKLKQLAKQSQRRLDAQKRAAQQEENQLKALNENFENELKKAAKDVDASKYKTKSARQLINNFKHRQPIDKAFNNAVKGMFAKKGITPKKSITARFMDIKYNAKSSGKNSFGTAFKSSLNHSIRREKANSQEWWDDCQDLNMFYYDGKYYNNSEFEQIREEVYQTLTTSKDEDINNTSDAENKEAVKKYSKLRNSYKSKLLKLIPEHEEFNEIIKQLEIKDNKLFYSFTPSIQELTEKAKLILFKELDSIDMPDKRRESKKALLDSFISHRDSHIEALTQADDRVLQSTRTTLYVENNLKIPHSNQFVDLDQKQYIDCIRSFYKKNFPDNNLKLCCLHFDESKINPMVNGTYQKELNTGHNLHTIIDAQCNKTGKYNYREKLIEFARKNQSALNEKYGLNFNIPEDTNELTDKEFIEVGQIFQMKYALHLQVNLFKTKYMFNFVDEKNRQKHNYIRSMLEQHLPLELRDFNRQSMLLNTENELKENINTLDHDIQNRKDNITQLDSSVEEKQKEDKKLDKSIESKGEQKKELSSEIFGMLGKKDQLSTDIENLENKALEQALTKVDAWMKKIKNGKNSDGFTALSASAAVKAIDKLAETQPEIAEQVTKTAVTFEEKQEKAIEEHLKISNKVKSNIDYNSDDLKQIEENQKLCIHNKDPQKCRTCSAKGGTGSKFKI</sequence>
<feature type="region of interest" description="Disordered" evidence="1">
    <location>
        <begin position="519"/>
        <end position="544"/>
    </location>
</feature>
<organism evidence="2 3">
    <name type="scientific">Shewanella colwelliana</name>
    <name type="common">Alteromonas colwelliana</name>
    <dbReference type="NCBI Taxonomy" id="23"/>
    <lineage>
        <taxon>Bacteria</taxon>
        <taxon>Pseudomonadati</taxon>
        <taxon>Pseudomonadota</taxon>
        <taxon>Gammaproteobacteria</taxon>
        <taxon>Alteromonadales</taxon>
        <taxon>Shewanellaceae</taxon>
        <taxon>Shewanella</taxon>
    </lineage>
</organism>
<feature type="region of interest" description="Disordered" evidence="1">
    <location>
        <begin position="1"/>
        <end position="45"/>
    </location>
</feature>
<feature type="compositionally biased region" description="Basic and acidic residues" evidence="1">
    <location>
        <begin position="30"/>
        <end position="40"/>
    </location>
</feature>
<evidence type="ECO:0000256" key="1">
    <source>
        <dbReference type="SAM" id="MobiDB-lite"/>
    </source>
</evidence>
<dbReference type="RefSeq" id="WP_069670955.1">
    <property type="nucleotide sequence ID" value="NZ_MCBT01000024.1"/>
</dbReference>
<evidence type="ECO:0000313" key="3">
    <source>
        <dbReference type="Proteomes" id="UP000095230"/>
    </source>
</evidence>
<dbReference type="AlphaFoldDB" id="A0A1E5IUH5"/>
<protein>
    <submittedName>
        <fullName evidence="2">Uncharacterized protein</fullName>
    </submittedName>
</protein>
<dbReference type="Proteomes" id="UP000095230">
    <property type="component" value="Unassembled WGS sequence"/>
</dbReference>
<dbReference type="STRING" id="23.BEL05_00720"/>
<dbReference type="EMBL" id="MCBT01000024">
    <property type="protein sequence ID" value="OEG74155.1"/>
    <property type="molecule type" value="Genomic_DNA"/>
</dbReference>
<feature type="compositionally biased region" description="Basic and acidic residues" evidence="1">
    <location>
        <begin position="1"/>
        <end position="22"/>
    </location>
</feature>
<proteinExistence type="predicted"/>
<evidence type="ECO:0000313" key="2">
    <source>
        <dbReference type="EMBL" id="OEG74155.1"/>
    </source>
</evidence>